<dbReference type="SUPFAM" id="SSF54060">
    <property type="entry name" value="His-Me finger endonucleases"/>
    <property type="match status" value="1"/>
</dbReference>
<evidence type="ECO:0000313" key="3">
    <source>
        <dbReference type="Ensembl" id="ENSXMAP00000009715.1"/>
    </source>
</evidence>
<organism evidence="3 4">
    <name type="scientific">Xiphophorus maculatus</name>
    <name type="common">Southern platyfish</name>
    <name type="synonym">Platypoecilus maculatus</name>
    <dbReference type="NCBI Taxonomy" id="8083"/>
    <lineage>
        <taxon>Eukaryota</taxon>
        <taxon>Metazoa</taxon>
        <taxon>Chordata</taxon>
        <taxon>Craniata</taxon>
        <taxon>Vertebrata</taxon>
        <taxon>Euteleostomi</taxon>
        <taxon>Actinopterygii</taxon>
        <taxon>Neopterygii</taxon>
        <taxon>Teleostei</taxon>
        <taxon>Neoteleostei</taxon>
        <taxon>Acanthomorphata</taxon>
        <taxon>Ovalentaria</taxon>
        <taxon>Atherinomorphae</taxon>
        <taxon>Cyprinodontiformes</taxon>
        <taxon>Poeciliidae</taxon>
        <taxon>Poeciliinae</taxon>
        <taxon>Xiphophorus</taxon>
    </lineage>
</organism>
<dbReference type="GO" id="GO:0003676">
    <property type="term" value="F:nucleic acid binding"/>
    <property type="evidence" value="ECO:0007669"/>
    <property type="project" value="InterPro"/>
</dbReference>
<keyword evidence="4" id="KW-1185">Reference proteome</keyword>
<evidence type="ECO:0000259" key="1">
    <source>
        <dbReference type="SMART" id="SM00477"/>
    </source>
</evidence>
<dbReference type="STRING" id="8083.ENSXMAP00000009715"/>
<dbReference type="GeneTree" id="ENSGT01030000234592"/>
<dbReference type="InterPro" id="IPR044929">
    <property type="entry name" value="DNA/RNA_non-sp_Endonuclease_sf"/>
</dbReference>
<sequence length="306" mass="35052">MKCNSAILLQRTEREMVSNGALFLLLTCFSGLVYGEVAVNFNNCLQFFYRNEPPKGITGPEYRHICQLYHNAYRFATLYNSKYRTPLYSAYKLHSPDGKRPHPNWMIEPQLANSKGDKSMTYIKNPDQNVKESQAVDDDYKHSGYTRGHLNPSSHQATKDDRTATFTLTNIVPQTATSNGRDWNNFEQKMLARFKNVCKDKLYVVTGIIPYQSGKHKIKDRVYIPEYIWSAYCCNDNNVGKDQGKYFPTYAAVGRNDPNSGNDVVKKDPKKSGYDVKEMPLEELETILKKKLNMNITLFHGHCGAK</sequence>
<dbReference type="InterPro" id="IPR001604">
    <property type="entry name" value="Endo_G_ENPP1-like_dom"/>
</dbReference>
<reference evidence="3" key="4">
    <citation type="submission" date="2025-09" db="UniProtKB">
        <authorList>
            <consortium name="Ensembl"/>
        </authorList>
    </citation>
    <scope>IDENTIFICATION</scope>
    <source>
        <strain evidence="3">JP 163 A</strain>
    </source>
</reference>
<evidence type="ECO:0000259" key="2">
    <source>
        <dbReference type="SMART" id="SM00892"/>
    </source>
</evidence>
<feature type="domain" description="ENPP1-3/EXOG-like endonuclease/phosphodiesterase" evidence="1">
    <location>
        <begin position="72"/>
        <end position="283"/>
    </location>
</feature>
<dbReference type="Pfam" id="PF01223">
    <property type="entry name" value="Endonuclease_NS"/>
    <property type="match status" value="1"/>
</dbReference>
<dbReference type="InterPro" id="IPR020821">
    <property type="entry name" value="ENPP1-3/EXOG-like_nuc-like"/>
</dbReference>
<accession>M4A5H1</accession>
<dbReference type="GO" id="GO:0016787">
    <property type="term" value="F:hydrolase activity"/>
    <property type="evidence" value="ECO:0007669"/>
    <property type="project" value="InterPro"/>
</dbReference>
<dbReference type="PANTHER" id="PTHR21472">
    <property type="entry name" value="ENDONUCLEASE DOMAIN-CONTAINING 1 PROTEIN ENDOD1"/>
    <property type="match status" value="1"/>
</dbReference>
<proteinExistence type="predicted"/>
<dbReference type="InParanoid" id="M4A5H1"/>
<dbReference type="InterPro" id="IPR044925">
    <property type="entry name" value="His-Me_finger_sf"/>
</dbReference>
<dbReference type="PANTHER" id="PTHR21472:SF18">
    <property type="entry name" value="ENDONUCLEASE DOMAIN-CONTAINING 1 PROTEIN"/>
    <property type="match status" value="1"/>
</dbReference>
<dbReference type="SMART" id="SM00477">
    <property type="entry name" value="NUC"/>
    <property type="match status" value="1"/>
</dbReference>
<protein>
    <submittedName>
        <fullName evidence="3">Endonuclease domain-containing 1 protein-like</fullName>
    </submittedName>
</protein>
<reference evidence="3" key="3">
    <citation type="submission" date="2025-08" db="UniProtKB">
        <authorList>
            <consortium name="Ensembl"/>
        </authorList>
    </citation>
    <scope>IDENTIFICATION</scope>
    <source>
        <strain evidence="3">JP 163 A</strain>
    </source>
</reference>
<dbReference type="Gene3D" id="3.40.570.10">
    <property type="entry name" value="Extracellular Endonuclease, subunit A"/>
    <property type="match status" value="1"/>
</dbReference>
<dbReference type="GO" id="GO:0046872">
    <property type="term" value="F:metal ion binding"/>
    <property type="evidence" value="ECO:0007669"/>
    <property type="project" value="InterPro"/>
</dbReference>
<dbReference type="Ensembl" id="ENSXMAT00000009729.2">
    <property type="protein sequence ID" value="ENSXMAP00000009715.1"/>
    <property type="gene ID" value="ENSXMAG00000009699.2"/>
</dbReference>
<evidence type="ECO:0000313" key="4">
    <source>
        <dbReference type="Proteomes" id="UP000002852"/>
    </source>
</evidence>
<dbReference type="eggNOG" id="ENOG502QQYK">
    <property type="taxonomic scope" value="Eukaryota"/>
</dbReference>
<dbReference type="Proteomes" id="UP000002852">
    <property type="component" value="Unassembled WGS sequence"/>
</dbReference>
<dbReference type="AlphaFoldDB" id="M4A5H1"/>
<feature type="domain" description="DNA/RNA non-specific endonuclease/pyrophosphatase/phosphodiesterase" evidence="2">
    <location>
        <begin position="71"/>
        <end position="299"/>
    </location>
</feature>
<name>M4A5H1_XIPMA</name>
<dbReference type="OMA" id="RNNEMRV"/>
<dbReference type="InterPro" id="IPR039015">
    <property type="entry name" value="ENDOD1"/>
</dbReference>
<reference evidence="4" key="2">
    <citation type="journal article" date="2013" name="Nat. Genet.">
        <title>The genome of the platyfish, Xiphophorus maculatus, provides insights into evolutionary adaptation and several complex traits.</title>
        <authorList>
            <person name="Schartl M."/>
            <person name="Walter R.B."/>
            <person name="Shen Y."/>
            <person name="Garcia T."/>
            <person name="Catchen J."/>
            <person name="Amores A."/>
            <person name="Braasch I."/>
            <person name="Chalopin D."/>
            <person name="Volff J.N."/>
            <person name="Lesch K.P."/>
            <person name="Bisazza A."/>
            <person name="Minx P."/>
            <person name="Hillier L."/>
            <person name="Wilson R.K."/>
            <person name="Fuerstenberg S."/>
            <person name="Boore J."/>
            <person name="Searle S."/>
            <person name="Postlethwait J.H."/>
            <person name="Warren W.C."/>
        </authorList>
    </citation>
    <scope>NUCLEOTIDE SEQUENCE [LARGE SCALE GENOMIC DNA]</scope>
    <source>
        <strain evidence="4">JP 163 A</strain>
    </source>
</reference>
<dbReference type="SMART" id="SM00892">
    <property type="entry name" value="Endonuclease_NS"/>
    <property type="match status" value="1"/>
</dbReference>
<reference evidence="4" key="1">
    <citation type="submission" date="2012-01" db="EMBL/GenBank/DDBJ databases">
        <authorList>
            <person name="Walter R."/>
            <person name="Schartl M."/>
            <person name="Warren W."/>
        </authorList>
    </citation>
    <scope>NUCLEOTIDE SEQUENCE [LARGE SCALE GENOMIC DNA]</scope>
    <source>
        <strain evidence="4">JP 163 A</strain>
    </source>
</reference>
<dbReference type="HOGENOM" id="CLU_035817_1_1_1"/>